<name>A0AAD4XSD7_9MAGN</name>
<organism evidence="1 2">
    <name type="scientific">Papaver atlanticum</name>
    <dbReference type="NCBI Taxonomy" id="357466"/>
    <lineage>
        <taxon>Eukaryota</taxon>
        <taxon>Viridiplantae</taxon>
        <taxon>Streptophyta</taxon>
        <taxon>Embryophyta</taxon>
        <taxon>Tracheophyta</taxon>
        <taxon>Spermatophyta</taxon>
        <taxon>Magnoliopsida</taxon>
        <taxon>Ranunculales</taxon>
        <taxon>Papaveraceae</taxon>
        <taxon>Papaveroideae</taxon>
        <taxon>Papaver</taxon>
    </lineage>
</organism>
<protein>
    <submittedName>
        <fullName evidence="1">Uncharacterized protein</fullName>
    </submittedName>
</protein>
<dbReference type="Proteomes" id="UP001202328">
    <property type="component" value="Unassembled WGS sequence"/>
</dbReference>
<gene>
    <name evidence="1" type="ORF">MKW98_029804</name>
</gene>
<accession>A0AAD4XSD7</accession>
<evidence type="ECO:0000313" key="1">
    <source>
        <dbReference type="EMBL" id="KAI3940028.1"/>
    </source>
</evidence>
<comment type="caution">
    <text evidence="1">The sequence shown here is derived from an EMBL/GenBank/DDBJ whole genome shotgun (WGS) entry which is preliminary data.</text>
</comment>
<proteinExistence type="predicted"/>
<sequence>MASRFMGFARLFSSAAKNFTRKKDFRRMLSSTAAESTKNNKVAPTNDYVSARMKEIFGDVNYYDITDAQRKKIISRHFDIEVITRISTGVVIGLTLGSLYNYGYLSIRWYPFKDTLEGERNCRNKALQLEKLKLQARNS</sequence>
<evidence type="ECO:0000313" key="2">
    <source>
        <dbReference type="Proteomes" id="UP001202328"/>
    </source>
</evidence>
<dbReference type="AlphaFoldDB" id="A0AAD4XSD7"/>
<reference evidence="1" key="1">
    <citation type="submission" date="2022-04" db="EMBL/GenBank/DDBJ databases">
        <title>A functionally conserved STORR gene fusion in Papaver species that diverged 16.8 million years ago.</title>
        <authorList>
            <person name="Catania T."/>
        </authorList>
    </citation>
    <scope>NUCLEOTIDE SEQUENCE</scope>
    <source>
        <strain evidence="1">S-188037</strain>
    </source>
</reference>
<dbReference type="EMBL" id="JAJJMB010005286">
    <property type="protein sequence ID" value="KAI3940028.1"/>
    <property type="molecule type" value="Genomic_DNA"/>
</dbReference>
<keyword evidence="2" id="KW-1185">Reference proteome</keyword>